<dbReference type="GeneID" id="92037049"/>
<feature type="compositionally biased region" description="Polar residues" evidence="1">
    <location>
        <begin position="508"/>
        <end position="524"/>
    </location>
</feature>
<organism evidence="2 3">
    <name type="scientific">Phyllosticta citribraziliensis</name>
    <dbReference type="NCBI Taxonomy" id="989973"/>
    <lineage>
        <taxon>Eukaryota</taxon>
        <taxon>Fungi</taxon>
        <taxon>Dikarya</taxon>
        <taxon>Ascomycota</taxon>
        <taxon>Pezizomycotina</taxon>
        <taxon>Dothideomycetes</taxon>
        <taxon>Dothideomycetes incertae sedis</taxon>
        <taxon>Botryosphaeriales</taxon>
        <taxon>Phyllostictaceae</taxon>
        <taxon>Phyllosticta</taxon>
    </lineage>
</organism>
<feature type="compositionally biased region" description="Basic and acidic residues" evidence="1">
    <location>
        <begin position="495"/>
        <end position="504"/>
    </location>
</feature>
<dbReference type="InterPro" id="IPR051678">
    <property type="entry name" value="AGP_Transferase"/>
</dbReference>
<feature type="region of interest" description="Disordered" evidence="1">
    <location>
        <begin position="453"/>
        <end position="524"/>
    </location>
</feature>
<dbReference type="SUPFAM" id="SSF56112">
    <property type="entry name" value="Protein kinase-like (PK-like)"/>
    <property type="match status" value="1"/>
</dbReference>
<dbReference type="EMBL" id="JBBPEH010000010">
    <property type="protein sequence ID" value="KAK7533219.1"/>
    <property type="molecule type" value="Genomic_DNA"/>
</dbReference>
<keyword evidence="3" id="KW-1185">Reference proteome</keyword>
<accession>A0ABR1LD99</accession>
<sequence>MDWDERAETTHALRTIKWIEQYRARQEDLPTWMASFRQGHSCIRLTQLPLAGSFNFCFPFEFDDGIKWIVRFPIPGRTMDPDGKLLREVAVIKHLQANTSLPIPTIHAWGRSTDDSLGLGPFIIMDFVEGVNLGDLWKDPTASRQSRSLRSDISDRDMRIVFRQMSKFLLQLYKLRFEKIGSLVVGDDGQVGIHGPPLTWKMQEIEAHSGIKVGGDRVDPFDSSAEYFRWIADMDWKHLNEQPNSVDNAEDARSKFVFARLFPKTVPRFVAAEHEKAPFGLVCDDLRYGNMLVNNAEELKIVAIIDWEWSYTAPLQLCYNPPRAIWGKLPRYLWPSEPHCELARYMEAYGKFVDELVREEREQFGDGDGDGGREKLSALMQKSMADGKFWFNEIILSCYMEGDNLAWKSLCRQFPDISSEEDIEESELLRFVEEKVQLRETYDEGERELAESLAAEKITGGQEAETQGEGDKRIEGGESHEGESQEGPLASSALGREDENKAPWEESQAGQNLQPQRPESPTVQ</sequence>
<evidence type="ECO:0000313" key="2">
    <source>
        <dbReference type="EMBL" id="KAK7533219.1"/>
    </source>
</evidence>
<evidence type="ECO:0000313" key="3">
    <source>
        <dbReference type="Proteomes" id="UP001360953"/>
    </source>
</evidence>
<dbReference type="Gene3D" id="3.90.1200.10">
    <property type="match status" value="1"/>
</dbReference>
<proteinExistence type="predicted"/>
<evidence type="ECO:0000256" key="1">
    <source>
        <dbReference type="SAM" id="MobiDB-lite"/>
    </source>
</evidence>
<reference evidence="2 3" key="1">
    <citation type="submission" date="2024-04" db="EMBL/GenBank/DDBJ databases">
        <title>Phyllosticta paracitricarpa is synonymous to the EU quarantine fungus P. citricarpa based on phylogenomic analyses.</title>
        <authorList>
            <consortium name="Lawrence Berkeley National Laboratory"/>
            <person name="Van ingen-buijs V.A."/>
            <person name="Van westerhoven A.C."/>
            <person name="Haridas S."/>
            <person name="Skiadas P."/>
            <person name="Martin F."/>
            <person name="Groenewald J.Z."/>
            <person name="Crous P.W."/>
            <person name="Seidl M.F."/>
        </authorList>
    </citation>
    <scope>NUCLEOTIDE SEQUENCE [LARGE SCALE GENOMIC DNA]</scope>
    <source>
        <strain evidence="2 3">CPC 17464</strain>
    </source>
</reference>
<dbReference type="Gene3D" id="3.30.200.20">
    <property type="entry name" value="Phosphorylase Kinase, domain 1"/>
    <property type="match status" value="1"/>
</dbReference>
<dbReference type="PANTHER" id="PTHR21310">
    <property type="entry name" value="AMINOGLYCOSIDE PHOSPHOTRANSFERASE-RELATED-RELATED"/>
    <property type="match status" value="1"/>
</dbReference>
<dbReference type="Proteomes" id="UP001360953">
    <property type="component" value="Unassembled WGS sequence"/>
</dbReference>
<protein>
    <submittedName>
        <fullName evidence="2">Kinase-like domain-containing protein</fullName>
    </submittedName>
</protein>
<dbReference type="InterPro" id="IPR011009">
    <property type="entry name" value="Kinase-like_dom_sf"/>
</dbReference>
<name>A0ABR1LD99_9PEZI</name>
<comment type="caution">
    <text evidence="2">The sequence shown here is derived from an EMBL/GenBank/DDBJ whole genome shotgun (WGS) entry which is preliminary data.</text>
</comment>
<dbReference type="RefSeq" id="XP_066652612.1">
    <property type="nucleotide sequence ID" value="XM_066804143.1"/>
</dbReference>
<dbReference type="PANTHER" id="PTHR21310:SF37">
    <property type="entry name" value="AMINOGLYCOSIDE PHOSPHOTRANSFERASE DOMAIN-CONTAINING PROTEIN"/>
    <property type="match status" value="1"/>
</dbReference>
<gene>
    <name evidence="2" type="ORF">J3D65DRAFT_74141</name>
</gene>
<feature type="compositionally biased region" description="Basic and acidic residues" evidence="1">
    <location>
        <begin position="469"/>
        <end position="483"/>
    </location>
</feature>